<comment type="caution">
    <text evidence="2">The sequence shown here is derived from an EMBL/GenBank/DDBJ whole genome shotgun (WGS) entry which is preliminary data.</text>
</comment>
<name>A0A8H6ITM7_9PEZI</name>
<feature type="compositionally biased region" description="Basic residues" evidence="1">
    <location>
        <begin position="40"/>
        <end position="49"/>
    </location>
</feature>
<dbReference type="Proteomes" id="UP000652219">
    <property type="component" value="Unassembled WGS sequence"/>
</dbReference>
<dbReference type="EMBL" id="WIGN01000376">
    <property type="protein sequence ID" value="KAF6796319.1"/>
    <property type="molecule type" value="Genomic_DNA"/>
</dbReference>
<feature type="region of interest" description="Disordered" evidence="1">
    <location>
        <begin position="1"/>
        <end position="49"/>
    </location>
</feature>
<accession>A0A8H6ITM7</accession>
<protein>
    <submittedName>
        <fullName evidence="2">Uncharacterized protein</fullName>
    </submittedName>
</protein>
<evidence type="ECO:0000313" key="3">
    <source>
        <dbReference type="Proteomes" id="UP000652219"/>
    </source>
</evidence>
<evidence type="ECO:0000313" key="2">
    <source>
        <dbReference type="EMBL" id="KAF6796319.1"/>
    </source>
</evidence>
<reference evidence="2 3" key="1">
    <citation type="journal article" date="2020" name="Phytopathology">
        <title>Genome Sequence Resources of Colletotrichum truncatum, C. plurivorum, C. musicola, and C. sojae: Four Species Pathogenic to Soybean (Glycine max).</title>
        <authorList>
            <person name="Rogerio F."/>
            <person name="Boufleur T.R."/>
            <person name="Ciampi-Guillardi M."/>
            <person name="Sukno S.A."/>
            <person name="Thon M.R."/>
            <person name="Massola Junior N.S."/>
            <person name="Baroncelli R."/>
        </authorList>
    </citation>
    <scope>NUCLEOTIDE SEQUENCE [LARGE SCALE GENOMIC DNA]</scope>
    <source>
        <strain evidence="2 3">LFN0009</strain>
    </source>
</reference>
<sequence>MSEYQFSKLASTRAAPPAQTLDTRVPDSPWGPSIHEKRGRERRKHQPHRISKAACFHSTRYTVNGWLLSLSLAAPGDSPAHFFLRFPSLVRRTPARPTLWKRRAPYRVGMCPRDAVHTPVITHHLPRPPPSPAGAAGAVGAAGATGATGATGVCIYDA</sequence>
<organism evidence="2 3">
    <name type="scientific">Colletotrichum sojae</name>
    <dbReference type="NCBI Taxonomy" id="2175907"/>
    <lineage>
        <taxon>Eukaryota</taxon>
        <taxon>Fungi</taxon>
        <taxon>Dikarya</taxon>
        <taxon>Ascomycota</taxon>
        <taxon>Pezizomycotina</taxon>
        <taxon>Sordariomycetes</taxon>
        <taxon>Hypocreomycetidae</taxon>
        <taxon>Glomerellales</taxon>
        <taxon>Glomerellaceae</taxon>
        <taxon>Colletotrichum</taxon>
        <taxon>Colletotrichum orchidearum species complex</taxon>
    </lineage>
</organism>
<evidence type="ECO:0000256" key="1">
    <source>
        <dbReference type="SAM" id="MobiDB-lite"/>
    </source>
</evidence>
<dbReference type="AlphaFoldDB" id="A0A8H6ITM7"/>
<proteinExistence type="predicted"/>
<gene>
    <name evidence="2" type="ORF">CSOJ01_13267</name>
</gene>
<feature type="compositionally biased region" description="Polar residues" evidence="1">
    <location>
        <begin position="1"/>
        <end position="10"/>
    </location>
</feature>
<keyword evidence="3" id="KW-1185">Reference proteome</keyword>